<organism evidence="1">
    <name type="scientific">Homo sapiens</name>
    <name type="common">Human</name>
    <dbReference type="NCBI Taxonomy" id="9606"/>
    <lineage>
        <taxon>Eukaryota</taxon>
        <taxon>Metazoa</taxon>
        <taxon>Chordata</taxon>
        <taxon>Craniata</taxon>
        <taxon>Vertebrata</taxon>
        <taxon>Euteleostomi</taxon>
        <taxon>Mammalia</taxon>
        <taxon>Eutheria</taxon>
        <taxon>Euarchontoglires</taxon>
        <taxon>Primates</taxon>
        <taxon>Haplorrhini</taxon>
        <taxon>Catarrhini</taxon>
        <taxon>Hominidae</taxon>
        <taxon>Homo</taxon>
    </lineage>
</organism>
<protein>
    <submittedName>
        <fullName evidence="1">Acid fibroblast growth factor-like protein</fullName>
    </submittedName>
</protein>
<reference evidence="1" key="1">
    <citation type="submission" date="1999-12" db="EMBL/GenBank/DDBJ databases">
        <title>A homologe of AFGF from glioma.</title>
        <authorList>
            <person name="Deng Y.C."/>
            <person name="Wang J.C."/>
            <person name="Yao L.B."/>
            <person name="Li F.Y."/>
            <person name="Lui X.P."/>
            <person name="Nie X.Y."/>
            <person name="Su C.Z."/>
        </authorList>
    </citation>
    <scope>NUCLEOTIDE SEQUENCE</scope>
    <source>
        <tissue evidence="1">Glioma</tissue>
    </source>
</reference>
<gene>
    <name evidence="1" type="primary">GLIO703</name>
</gene>
<proteinExistence type="evidence at transcript level"/>
<name>Q9UH63_HUMAN</name>
<dbReference type="ChiTaRS" id="FGF1">
    <property type="organism name" value="human"/>
</dbReference>
<accession>Q9UH63</accession>
<dbReference type="EMBL" id="AF211169">
    <property type="protein sequence ID" value="AAF22975.1"/>
    <property type="molecule type" value="mRNA"/>
</dbReference>
<evidence type="ECO:0000313" key="1">
    <source>
        <dbReference type="EMBL" id="AAF22975.1"/>
    </source>
</evidence>
<dbReference type="AlphaFoldDB" id="Q9UH63"/>
<sequence length="72" mass="7994">MREPPEGLNDAPILTGPQLTLKNAHLRSLPEHSGSTDNSYACTKEHDFKRLWPNCLLQAESLHAKVGLNEVC</sequence>